<sequence>MIMAEIRARQTEAARPARASRSSQARSRTSLKPPTPPPARSAAARHRPHGSADIAHNITGVADAAQLTSSGTKEAQNAANGWRGCPARCGASSPPSGFERPARTAPQDGAVHAAEPNPDMKPSQTPRGLCAGPQSSSPGAALSMSCRIAVRRLRLKAMIDACSMSRRRAAGRPACPQTSRPPSPPWLMPARDYAGHKSSCWRACGSSGRSRRRGTRGCWPRATSWMPPSPRLHVATASHRRPVNGLRSRHGSRPTDKVDGSRRGRHLAPPALTTRH</sequence>
<name>A0A239J909_9ACTN</name>
<feature type="compositionally biased region" description="Basic residues" evidence="1">
    <location>
        <begin position="238"/>
        <end position="252"/>
    </location>
</feature>
<feature type="compositionally biased region" description="Low complexity" evidence="1">
    <location>
        <begin position="13"/>
        <end position="32"/>
    </location>
</feature>
<evidence type="ECO:0000313" key="3">
    <source>
        <dbReference type="Proteomes" id="UP000198415"/>
    </source>
</evidence>
<accession>A0A239J909</accession>
<feature type="region of interest" description="Disordered" evidence="1">
    <location>
        <begin position="1"/>
        <end position="54"/>
    </location>
</feature>
<evidence type="ECO:0000313" key="2">
    <source>
        <dbReference type="EMBL" id="SNT02496.1"/>
    </source>
</evidence>
<feature type="region of interest" description="Disordered" evidence="1">
    <location>
        <begin position="66"/>
        <end position="136"/>
    </location>
</feature>
<feature type="compositionally biased region" description="Basic and acidic residues" evidence="1">
    <location>
        <begin position="253"/>
        <end position="262"/>
    </location>
</feature>
<feature type="compositionally biased region" description="Polar residues" evidence="1">
    <location>
        <begin position="66"/>
        <end position="79"/>
    </location>
</feature>
<feature type="compositionally biased region" description="Basic and acidic residues" evidence="1">
    <location>
        <begin position="1"/>
        <end position="12"/>
    </location>
</feature>
<evidence type="ECO:0000256" key="1">
    <source>
        <dbReference type="SAM" id="MobiDB-lite"/>
    </source>
</evidence>
<protein>
    <submittedName>
        <fullName evidence="2">Uncharacterized protein</fullName>
    </submittedName>
</protein>
<organism evidence="2 3">
    <name type="scientific">Actinoplanes regularis</name>
    <dbReference type="NCBI Taxonomy" id="52697"/>
    <lineage>
        <taxon>Bacteria</taxon>
        <taxon>Bacillati</taxon>
        <taxon>Actinomycetota</taxon>
        <taxon>Actinomycetes</taxon>
        <taxon>Micromonosporales</taxon>
        <taxon>Micromonosporaceae</taxon>
        <taxon>Actinoplanes</taxon>
    </lineage>
</organism>
<feature type="region of interest" description="Disordered" evidence="1">
    <location>
        <begin position="205"/>
        <end position="276"/>
    </location>
</feature>
<reference evidence="2 3" key="1">
    <citation type="submission" date="2017-06" db="EMBL/GenBank/DDBJ databases">
        <authorList>
            <person name="Kim H.J."/>
            <person name="Triplett B.A."/>
        </authorList>
    </citation>
    <scope>NUCLEOTIDE SEQUENCE [LARGE SCALE GENOMIC DNA]</scope>
    <source>
        <strain evidence="2 3">DSM 43151</strain>
    </source>
</reference>
<dbReference type="Proteomes" id="UP000198415">
    <property type="component" value="Unassembled WGS sequence"/>
</dbReference>
<gene>
    <name evidence="2" type="ORF">SAMN06264365_13360</name>
</gene>
<keyword evidence="3" id="KW-1185">Reference proteome</keyword>
<dbReference type="AlphaFoldDB" id="A0A239J909"/>
<dbReference type="EMBL" id="FZNR01000033">
    <property type="protein sequence ID" value="SNT02496.1"/>
    <property type="molecule type" value="Genomic_DNA"/>
</dbReference>
<proteinExistence type="predicted"/>